<reference evidence="1" key="1">
    <citation type="submission" date="2023-04" db="EMBL/GenBank/DDBJ databases">
        <title>Draft Genome sequencing of Naganishia species isolated from polar environments using Oxford Nanopore Technology.</title>
        <authorList>
            <person name="Leo P."/>
            <person name="Venkateswaran K."/>
        </authorList>
    </citation>
    <scope>NUCLEOTIDE SEQUENCE</scope>
    <source>
        <strain evidence="1">MNA-CCFEE 5425</strain>
    </source>
</reference>
<accession>A0ACC2WGP2</accession>
<keyword evidence="2" id="KW-1185">Reference proteome</keyword>
<dbReference type="Proteomes" id="UP001243375">
    <property type="component" value="Unassembled WGS sequence"/>
</dbReference>
<gene>
    <name evidence="1" type="ORF">QFC22_006684</name>
</gene>
<sequence length="536" mass="58653">MASHTIGSNYDDEPMKHELSHVEFGSKEHVDIHDAAAAGHLATDLRGRALVEIDKAASDRLARKIDWHIVPIVALQYLFAFIDRANIGNARLAGLEKDLKLKGFDYNVLLSIFYVSYIVFEIPANLFTKWLGPGKAIPLYTITFGVLSIAFGFVNTYGAALAVRFLLGLAEAGKRSGVLAHVMNIADTDGSGMLPGIAYYLSRWYTKDELAFRLSLYIVCAPLAGAFGGLLASGILKLHGIGKVHTWQQIFLIEGIITTAIGLASYLLMTDRPEKARWLSQEEKDLAASRIKAEHVGAVVVLDKMNARSIKQGIFAPTTLVIGLIFLLNNITVQGVAFFTPTIVATIYPKKDTIHKQLFTVPPYIVGAVFTVLFPYISMKIRRRGIIMMCSAPLMMIGYVIFLATTNPHARYGAIFLIMMGAFSFGALCNAWAAMNVASDTARAAALGFVVMMGNCGGLISTWSFLPKDGPNYPIGNGLNLGTSTTIFLLAGILLLFIRNNNKKRDAGAYDHYLEGVQPEESYKLGNNHPGFRYKP</sequence>
<protein>
    <submittedName>
        <fullName evidence="1">Uncharacterized protein</fullName>
    </submittedName>
</protein>
<organism evidence="1 2">
    <name type="scientific">Naganishia vaughanmartiniae</name>
    <dbReference type="NCBI Taxonomy" id="1424756"/>
    <lineage>
        <taxon>Eukaryota</taxon>
        <taxon>Fungi</taxon>
        <taxon>Dikarya</taxon>
        <taxon>Basidiomycota</taxon>
        <taxon>Agaricomycotina</taxon>
        <taxon>Tremellomycetes</taxon>
        <taxon>Filobasidiales</taxon>
        <taxon>Filobasidiaceae</taxon>
        <taxon>Naganishia</taxon>
    </lineage>
</organism>
<evidence type="ECO:0000313" key="1">
    <source>
        <dbReference type="EMBL" id="KAJ9110827.1"/>
    </source>
</evidence>
<name>A0ACC2WGP2_9TREE</name>
<evidence type="ECO:0000313" key="2">
    <source>
        <dbReference type="Proteomes" id="UP001243375"/>
    </source>
</evidence>
<dbReference type="EMBL" id="JASBWU010000035">
    <property type="protein sequence ID" value="KAJ9110827.1"/>
    <property type="molecule type" value="Genomic_DNA"/>
</dbReference>
<proteinExistence type="predicted"/>
<comment type="caution">
    <text evidence="1">The sequence shown here is derived from an EMBL/GenBank/DDBJ whole genome shotgun (WGS) entry which is preliminary data.</text>
</comment>